<dbReference type="GO" id="GO:0005794">
    <property type="term" value="C:Golgi apparatus"/>
    <property type="evidence" value="ECO:0007669"/>
    <property type="project" value="TreeGrafter"/>
</dbReference>
<dbReference type="SUPFAM" id="SSF47923">
    <property type="entry name" value="Ypt/Rab-GAP domain of gyp1p"/>
    <property type="match status" value="2"/>
</dbReference>
<dbReference type="EMBL" id="JANBUM010000054">
    <property type="protein sequence ID" value="KAJ2786568.1"/>
    <property type="molecule type" value="Genomic_DNA"/>
</dbReference>
<evidence type="ECO:0000313" key="3">
    <source>
        <dbReference type="EMBL" id="KAJ2786568.1"/>
    </source>
</evidence>
<dbReference type="Pfam" id="PF00566">
    <property type="entry name" value="RabGAP-TBC"/>
    <property type="match status" value="1"/>
</dbReference>
<accession>A0A9W8HIH2</accession>
<evidence type="ECO:0000313" key="4">
    <source>
        <dbReference type="Proteomes" id="UP001140172"/>
    </source>
</evidence>
<feature type="compositionally biased region" description="Low complexity" evidence="1">
    <location>
        <begin position="66"/>
        <end position="78"/>
    </location>
</feature>
<dbReference type="OrthoDB" id="26371at2759"/>
<reference evidence="3" key="1">
    <citation type="submission" date="2022-07" db="EMBL/GenBank/DDBJ databases">
        <title>Phylogenomic reconstructions and comparative analyses of Kickxellomycotina fungi.</title>
        <authorList>
            <person name="Reynolds N.K."/>
            <person name="Stajich J.E."/>
            <person name="Barry K."/>
            <person name="Grigoriev I.V."/>
            <person name="Crous P."/>
            <person name="Smith M.E."/>
        </authorList>
    </citation>
    <scope>NUCLEOTIDE SEQUENCE</scope>
    <source>
        <strain evidence="3">BCRC 34489</strain>
    </source>
</reference>
<feature type="region of interest" description="Disordered" evidence="1">
    <location>
        <begin position="61"/>
        <end position="104"/>
    </location>
</feature>
<dbReference type="InterPro" id="IPR035969">
    <property type="entry name" value="Rab-GAP_TBC_sf"/>
</dbReference>
<dbReference type="SMART" id="SM00164">
    <property type="entry name" value="TBC"/>
    <property type="match status" value="1"/>
</dbReference>
<dbReference type="FunFam" id="1.10.472.80:FF:000001">
    <property type="entry name" value="TBC1 domain family member 22B"/>
    <property type="match status" value="1"/>
</dbReference>
<dbReference type="Gene3D" id="1.10.8.270">
    <property type="entry name" value="putative rabgap domain of human tbc1 domain family member 14 like domains"/>
    <property type="match status" value="1"/>
</dbReference>
<sequence length="408" mass="45975">MSLNMRQSAGFWKRTPAHTPSVVAAAFTGGGSDTPDDADSAFDIPRSLSAAAPAAAILPETKPEVSQAAASESQSEQADIPAERPHADPADPTETKFAQTLSSPHTDLTQLRKLSWKGIPPAHRATTWRILLGYAPLSLTRRPPTLQRKRKEYFDLRDQTFARGTAALDAKLWHQITIDVPRTAPDLPMFRLPLVQRSLERLLYCWAARHPASGYVQGINDLATPFYHVFLAEHPANALQDVVDDAEADGFWCLTRLLDSIHDNYTHAQPGIQRALVKMRSLVARIDSRLAEHLAAEGVEFLQFAFRWINCLLVREVSLQCCVRMWDTYLAEEDQGFARFHIYVCAALLLKWSKQLREMDFAQIMMFLQRPPSLAWENKDVEVLLAEAYMYKCLYDESPSHYAASDRP</sequence>
<name>A0A9W8HIH2_9FUNG</name>
<dbReference type="Gene3D" id="1.10.10.750">
    <property type="entry name" value="Ypt/Rab-GAP domain of gyp1p, domain 1"/>
    <property type="match status" value="1"/>
</dbReference>
<protein>
    <submittedName>
        <fullName evidence="3">GTPase-activating protein</fullName>
    </submittedName>
</protein>
<keyword evidence="4" id="KW-1185">Reference proteome</keyword>
<dbReference type="InterPro" id="IPR000195">
    <property type="entry name" value="Rab-GAP-TBC_dom"/>
</dbReference>
<comment type="caution">
    <text evidence="3">The sequence shown here is derived from an EMBL/GenBank/DDBJ whole genome shotgun (WGS) entry which is preliminary data.</text>
</comment>
<dbReference type="PANTHER" id="PTHR22957">
    <property type="entry name" value="TBC1 DOMAIN FAMILY MEMBER GTPASE-ACTIVATING PROTEIN"/>
    <property type="match status" value="1"/>
</dbReference>
<evidence type="ECO:0000259" key="2">
    <source>
        <dbReference type="PROSITE" id="PS50086"/>
    </source>
</evidence>
<feature type="domain" description="Rab-GAP TBC" evidence="2">
    <location>
        <begin position="118"/>
        <end position="333"/>
    </location>
</feature>
<organism evidence="3 4">
    <name type="scientific">Coemansia interrupta</name>
    <dbReference type="NCBI Taxonomy" id="1126814"/>
    <lineage>
        <taxon>Eukaryota</taxon>
        <taxon>Fungi</taxon>
        <taxon>Fungi incertae sedis</taxon>
        <taxon>Zoopagomycota</taxon>
        <taxon>Kickxellomycotina</taxon>
        <taxon>Kickxellomycetes</taxon>
        <taxon>Kickxellales</taxon>
        <taxon>Kickxellaceae</taxon>
        <taxon>Coemansia</taxon>
    </lineage>
</organism>
<dbReference type="Proteomes" id="UP001140172">
    <property type="component" value="Unassembled WGS sequence"/>
</dbReference>
<gene>
    <name evidence="3" type="primary">GYP1</name>
    <name evidence="3" type="ORF">GGI15_001406</name>
</gene>
<evidence type="ECO:0000256" key="1">
    <source>
        <dbReference type="SAM" id="MobiDB-lite"/>
    </source>
</evidence>
<dbReference type="Gene3D" id="1.10.472.80">
    <property type="entry name" value="Ypt/Rab-GAP domain of gyp1p, domain 3"/>
    <property type="match status" value="1"/>
</dbReference>
<dbReference type="GO" id="GO:0005096">
    <property type="term" value="F:GTPase activator activity"/>
    <property type="evidence" value="ECO:0007669"/>
    <property type="project" value="TreeGrafter"/>
</dbReference>
<dbReference type="AlphaFoldDB" id="A0A9W8HIH2"/>
<proteinExistence type="predicted"/>
<dbReference type="PANTHER" id="PTHR22957:SF26">
    <property type="entry name" value="LD44506P"/>
    <property type="match status" value="1"/>
</dbReference>
<dbReference type="PROSITE" id="PS50086">
    <property type="entry name" value="TBC_RABGAP"/>
    <property type="match status" value="1"/>
</dbReference>